<evidence type="ECO:0000256" key="4">
    <source>
        <dbReference type="ARBA" id="ARBA00022989"/>
    </source>
</evidence>
<dbReference type="InterPro" id="IPR020846">
    <property type="entry name" value="MFS_dom"/>
</dbReference>
<feature type="transmembrane region" description="Helical" evidence="8">
    <location>
        <begin position="45"/>
        <end position="70"/>
    </location>
</feature>
<feature type="transmembrane region" description="Helical" evidence="8">
    <location>
        <begin position="452"/>
        <end position="477"/>
    </location>
</feature>
<feature type="region of interest" description="Disordered" evidence="7">
    <location>
        <begin position="486"/>
        <end position="519"/>
    </location>
</feature>
<dbReference type="GO" id="GO:0022857">
    <property type="term" value="F:transmembrane transporter activity"/>
    <property type="evidence" value="ECO:0007669"/>
    <property type="project" value="InterPro"/>
</dbReference>
<keyword evidence="3 8" id="KW-0812">Transmembrane</keyword>
<gene>
    <name evidence="10" type="ORF">EHS25_002204</name>
</gene>
<feature type="transmembrane region" description="Helical" evidence="8">
    <location>
        <begin position="82"/>
        <end position="100"/>
    </location>
</feature>
<evidence type="ECO:0000256" key="1">
    <source>
        <dbReference type="ARBA" id="ARBA00004141"/>
    </source>
</evidence>
<feature type="transmembrane region" description="Helical" evidence="8">
    <location>
        <begin position="365"/>
        <end position="388"/>
    </location>
</feature>
<keyword evidence="5 8" id="KW-0472">Membrane</keyword>
<dbReference type="PANTHER" id="PTHR43791:SF1">
    <property type="entry name" value="ALLANTOATE PERMEASE"/>
    <property type="match status" value="1"/>
</dbReference>
<feature type="transmembrane region" description="Helical" evidence="8">
    <location>
        <begin position="205"/>
        <end position="228"/>
    </location>
</feature>
<evidence type="ECO:0000256" key="2">
    <source>
        <dbReference type="ARBA" id="ARBA00022448"/>
    </source>
</evidence>
<accession>A0A427YF59</accession>
<name>A0A427YF59_9TREE</name>
<dbReference type="Gene3D" id="1.20.1250.20">
    <property type="entry name" value="MFS general substrate transporter like domains"/>
    <property type="match status" value="1"/>
</dbReference>
<keyword evidence="11" id="KW-1185">Reference proteome</keyword>
<comment type="similarity">
    <text evidence="6">Belongs to the major facilitator superfamily. Allantoate permease family.</text>
</comment>
<dbReference type="Pfam" id="PF07690">
    <property type="entry name" value="MFS_1"/>
    <property type="match status" value="1"/>
</dbReference>
<dbReference type="AlphaFoldDB" id="A0A427YF59"/>
<protein>
    <recommendedName>
        <fullName evidence="9">Major facilitator superfamily (MFS) profile domain-containing protein</fullName>
    </recommendedName>
</protein>
<organism evidence="10 11">
    <name type="scientific">Saitozyma podzolica</name>
    <dbReference type="NCBI Taxonomy" id="1890683"/>
    <lineage>
        <taxon>Eukaryota</taxon>
        <taxon>Fungi</taxon>
        <taxon>Dikarya</taxon>
        <taxon>Basidiomycota</taxon>
        <taxon>Agaricomycotina</taxon>
        <taxon>Tremellomycetes</taxon>
        <taxon>Tremellales</taxon>
        <taxon>Trimorphomycetaceae</taxon>
        <taxon>Saitozyma</taxon>
    </lineage>
</organism>
<dbReference type="FunFam" id="1.20.1250.20:FF:000064">
    <property type="entry name" value="MFS allantoate transporter"/>
    <property type="match status" value="1"/>
</dbReference>
<dbReference type="SUPFAM" id="SSF103473">
    <property type="entry name" value="MFS general substrate transporter"/>
    <property type="match status" value="1"/>
</dbReference>
<feature type="compositionally biased region" description="Polar residues" evidence="7">
    <location>
        <begin position="14"/>
        <end position="25"/>
    </location>
</feature>
<evidence type="ECO:0000259" key="9">
    <source>
        <dbReference type="PROSITE" id="PS50850"/>
    </source>
</evidence>
<feature type="domain" description="Major facilitator superfamily (MFS) profile" evidence="9">
    <location>
        <begin position="45"/>
        <end position="480"/>
    </location>
</feature>
<keyword evidence="2" id="KW-0813">Transport</keyword>
<evidence type="ECO:0000256" key="8">
    <source>
        <dbReference type="SAM" id="Phobius"/>
    </source>
</evidence>
<proteinExistence type="inferred from homology"/>
<feature type="transmembrane region" description="Helical" evidence="8">
    <location>
        <begin position="339"/>
        <end position="359"/>
    </location>
</feature>
<feature type="compositionally biased region" description="Basic and acidic residues" evidence="7">
    <location>
        <begin position="497"/>
        <end position="507"/>
    </location>
</feature>
<dbReference type="GO" id="GO:0016020">
    <property type="term" value="C:membrane"/>
    <property type="evidence" value="ECO:0007669"/>
    <property type="project" value="UniProtKB-SubCell"/>
</dbReference>
<dbReference type="PANTHER" id="PTHR43791">
    <property type="entry name" value="PERMEASE-RELATED"/>
    <property type="match status" value="1"/>
</dbReference>
<evidence type="ECO:0000313" key="10">
    <source>
        <dbReference type="EMBL" id="RSH89653.1"/>
    </source>
</evidence>
<evidence type="ECO:0000256" key="3">
    <source>
        <dbReference type="ARBA" id="ARBA00022692"/>
    </source>
</evidence>
<sequence length="572" mass="62655">MSPLHESSLEEKGQPSQSNVAVDTVETTLSPEDDTRIRRKIDWNLLPLLSLIYGLQFLDKTCMSYAVVMGFRTDTHITLNQYAWLGSIFYLGYLVGEYPLSFALQKLPMAKMTSFNIIIWGVVLSLISVAQNFSHLMVLRFFLGFFESSITPALSLFTAQYYKTREQGSRTAIWFSCNMSGAIIGSSMAYGLYQADLRHALPLAGWKLVFVILGSITAGVGVLFLVLVPDTVDKARFLTPEERVLALERIRANQQGVIVSQFKPEQVKEALLDPFTWLYASVALIASIPNGGVTNFFSILIQGFGFTTAQTLLLGMTTAYIAFALIGLLWLGDKLKIRALITVIPTTVSLVGTVLVWALPSSVKIGRLVGFYLISLFVISFVVTLSLITSNVAGQTKKTTVNAIYLVACEWSPTSLSWITVSTDHAEGRLTSDCIGNLIGPQTFRTADAPRYVPALATIVACDIVLLGLMTTIHLLYRRENKRRDSAVTQEGLPAGHEFDDMTDRADTPSTGPTPPSGTHSKATLLWFSNVVGDLPTLATEGGGGYLRMEQPRIVDCTAAWTALEKCIAQAV</sequence>
<feature type="transmembrane region" description="Helical" evidence="8">
    <location>
        <begin position="277"/>
        <end position="301"/>
    </location>
</feature>
<reference evidence="10 11" key="1">
    <citation type="submission" date="2018-11" db="EMBL/GenBank/DDBJ databases">
        <title>Genome sequence of Saitozyma podzolica DSM 27192.</title>
        <authorList>
            <person name="Aliyu H."/>
            <person name="Gorte O."/>
            <person name="Ochsenreither K."/>
        </authorList>
    </citation>
    <scope>NUCLEOTIDE SEQUENCE [LARGE SCALE GENOMIC DNA]</scope>
    <source>
        <strain evidence="10 11">DSM 27192</strain>
    </source>
</reference>
<comment type="subcellular location">
    <subcellularLocation>
        <location evidence="1">Membrane</location>
        <topology evidence="1">Multi-pass membrane protein</topology>
    </subcellularLocation>
</comment>
<dbReference type="InterPro" id="IPR036259">
    <property type="entry name" value="MFS_trans_sf"/>
</dbReference>
<dbReference type="InterPro" id="IPR011701">
    <property type="entry name" value="MFS"/>
</dbReference>
<keyword evidence="4 8" id="KW-1133">Transmembrane helix</keyword>
<evidence type="ECO:0000256" key="7">
    <source>
        <dbReference type="SAM" id="MobiDB-lite"/>
    </source>
</evidence>
<dbReference type="PROSITE" id="PS50850">
    <property type="entry name" value="MFS"/>
    <property type="match status" value="1"/>
</dbReference>
<evidence type="ECO:0000256" key="6">
    <source>
        <dbReference type="ARBA" id="ARBA00037968"/>
    </source>
</evidence>
<comment type="caution">
    <text evidence="10">The sequence shown here is derived from an EMBL/GenBank/DDBJ whole genome shotgun (WGS) entry which is preliminary data.</text>
</comment>
<dbReference type="OrthoDB" id="6730379at2759"/>
<evidence type="ECO:0000256" key="5">
    <source>
        <dbReference type="ARBA" id="ARBA00023136"/>
    </source>
</evidence>
<dbReference type="Proteomes" id="UP000279259">
    <property type="component" value="Unassembled WGS sequence"/>
</dbReference>
<feature type="region of interest" description="Disordered" evidence="7">
    <location>
        <begin position="1"/>
        <end position="25"/>
    </location>
</feature>
<feature type="transmembrane region" description="Helical" evidence="8">
    <location>
        <begin position="171"/>
        <end position="193"/>
    </location>
</feature>
<dbReference type="EMBL" id="RSCD01000013">
    <property type="protein sequence ID" value="RSH89653.1"/>
    <property type="molecule type" value="Genomic_DNA"/>
</dbReference>
<feature type="transmembrane region" description="Helical" evidence="8">
    <location>
        <begin position="313"/>
        <end position="332"/>
    </location>
</feature>
<feature type="transmembrane region" description="Helical" evidence="8">
    <location>
        <begin position="112"/>
        <end position="131"/>
    </location>
</feature>
<evidence type="ECO:0000313" key="11">
    <source>
        <dbReference type="Proteomes" id="UP000279259"/>
    </source>
</evidence>